<dbReference type="InterPro" id="IPR005331">
    <property type="entry name" value="Sulfotransferase"/>
</dbReference>
<evidence type="ECO:0000313" key="2">
    <source>
        <dbReference type="EMBL" id="VDL81228.1"/>
    </source>
</evidence>
<feature type="signal peptide" evidence="1">
    <location>
        <begin position="1"/>
        <end position="25"/>
    </location>
</feature>
<gene>
    <name evidence="2" type="ORF">NBR_LOCUS17571</name>
</gene>
<dbReference type="InterPro" id="IPR007669">
    <property type="entry name" value="Chst-1-like"/>
</dbReference>
<keyword evidence="1" id="KW-0732">Signal</keyword>
<dbReference type="GO" id="GO:0050650">
    <property type="term" value="P:chondroitin sulfate proteoglycan biosynthetic process"/>
    <property type="evidence" value="ECO:0007669"/>
    <property type="project" value="InterPro"/>
</dbReference>
<protein>
    <submittedName>
        <fullName evidence="2 4">Uncharacterized protein</fullName>
    </submittedName>
</protein>
<accession>A0A158R359</accession>
<proteinExistence type="predicted"/>
<dbReference type="PANTHER" id="PTHR22900">
    <property type="entry name" value="PROTEIN CBG14245-RELATED"/>
    <property type="match status" value="1"/>
</dbReference>
<feature type="chain" id="PRO_5043135845" evidence="1">
    <location>
        <begin position="26"/>
        <end position="225"/>
    </location>
</feature>
<evidence type="ECO:0000256" key="1">
    <source>
        <dbReference type="SAM" id="SignalP"/>
    </source>
</evidence>
<evidence type="ECO:0000313" key="3">
    <source>
        <dbReference type="Proteomes" id="UP000271162"/>
    </source>
</evidence>
<dbReference type="WBParaSite" id="NBR_0001757001-mRNA-1">
    <property type="protein sequence ID" value="NBR_0001757001-mRNA-1"/>
    <property type="gene ID" value="NBR_0001757001"/>
</dbReference>
<dbReference type="Proteomes" id="UP000271162">
    <property type="component" value="Unassembled WGS sequence"/>
</dbReference>
<dbReference type="GO" id="GO:1902884">
    <property type="term" value="P:positive regulation of response to oxidative stress"/>
    <property type="evidence" value="ECO:0007669"/>
    <property type="project" value="InterPro"/>
</dbReference>
<name>A0A158R359_NIPBR</name>
<dbReference type="EMBL" id="UYSL01022841">
    <property type="protein sequence ID" value="VDL81228.1"/>
    <property type="molecule type" value="Genomic_DNA"/>
</dbReference>
<keyword evidence="3" id="KW-1185">Reference proteome</keyword>
<evidence type="ECO:0000313" key="4">
    <source>
        <dbReference type="WBParaSite" id="NBR_0001757001-mRNA-1"/>
    </source>
</evidence>
<dbReference type="GO" id="GO:0016020">
    <property type="term" value="C:membrane"/>
    <property type="evidence" value="ECO:0007669"/>
    <property type="project" value="InterPro"/>
</dbReference>
<organism evidence="4">
    <name type="scientific">Nippostrongylus brasiliensis</name>
    <name type="common">Rat hookworm</name>
    <dbReference type="NCBI Taxonomy" id="27835"/>
    <lineage>
        <taxon>Eukaryota</taxon>
        <taxon>Metazoa</taxon>
        <taxon>Ecdysozoa</taxon>
        <taxon>Nematoda</taxon>
        <taxon>Chromadorea</taxon>
        <taxon>Rhabditida</taxon>
        <taxon>Rhabditina</taxon>
        <taxon>Rhabditomorpha</taxon>
        <taxon>Strongyloidea</taxon>
        <taxon>Heligmosomidae</taxon>
        <taxon>Nippostrongylus</taxon>
    </lineage>
</organism>
<dbReference type="GO" id="GO:0047756">
    <property type="term" value="F:chondroitin 4-sulfotransferase activity"/>
    <property type="evidence" value="ECO:0007669"/>
    <property type="project" value="InterPro"/>
</dbReference>
<reference evidence="4" key="1">
    <citation type="submission" date="2016-04" db="UniProtKB">
        <authorList>
            <consortium name="WormBaseParasite"/>
        </authorList>
    </citation>
    <scope>IDENTIFICATION</scope>
</reference>
<dbReference type="AlphaFoldDB" id="A0A158R359"/>
<dbReference type="Pfam" id="PF03567">
    <property type="entry name" value="Sulfotransfer_2"/>
    <property type="match status" value="1"/>
</dbReference>
<reference evidence="2 3" key="2">
    <citation type="submission" date="2018-11" db="EMBL/GenBank/DDBJ databases">
        <authorList>
            <consortium name="Pathogen Informatics"/>
        </authorList>
    </citation>
    <scope>NUCLEOTIDE SEQUENCE [LARGE SCALE GENOMIC DNA]</scope>
</reference>
<dbReference type="PANTHER" id="PTHR22900:SF5">
    <property type="entry name" value="PROTEIN CBG14245"/>
    <property type="match status" value="1"/>
</dbReference>
<sequence>MLSYPQVLILYFALFSLMQVRERMADEKLKEQYEYLALFERYAKHLGDDMALRARNIWRQLCASNDSCEIIPPFKRESYYAKFCEDCVGDVKCALRTAFEYSQRRAVGDFNADSYLFWHLSPQNWRCEFRDNVDNSKLVHYSSNKKDKLVNDLRELLSDANVHDSDIDVITSQIANGTTGHATNHLPQREEYSKQMQNDEFKRLLVKVYFWDYVLFNFPLPDVEI</sequence>